<dbReference type="RefSeq" id="WP_117700135.1">
    <property type="nucleotide sequence ID" value="NZ_QSPP01000057.1"/>
</dbReference>
<dbReference type="Proteomes" id="UP000260640">
    <property type="component" value="Unassembled WGS sequence"/>
</dbReference>
<evidence type="ECO:0000313" key="1">
    <source>
        <dbReference type="EMBL" id="RGJ83562.1"/>
    </source>
</evidence>
<reference evidence="1 2" key="1">
    <citation type="submission" date="2018-08" db="EMBL/GenBank/DDBJ databases">
        <title>A genome reference for cultivated species of the human gut microbiota.</title>
        <authorList>
            <person name="Zou Y."/>
            <person name="Xue W."/>
            <person name="Luo G."/>
        </authorList>
    </citation>
    <scope>NUCLEOTIDE SEQUENCE [LARGE SCALE GENOMIC DNA]</scope>
    <source>
        <strain evidence="1 2">TM05-16</strain>
    </source>
</reference>
<comment type="caution">
    <text evidence="1">The sequence shown here is derived from an EMBL/GenBank/DDBJ whole genome shotgun (WGS) entry which is preliminary data.</text>
</comment>
<accession>A0A3E4JHP1</accession>
<dbReference type="AlphaFoldDB" id="A0A3E4JHP1"/>
<dbReference type="EMBL" id="QSPP01000057">
    <property type="protein sequence ID" value="RGJ83562.1"/>
    <property type="molecule type" value="Genomic_DNA"/>
</dbReference>
<sequence length="85" mass="9594">MISKIEMQAMDAVIGIHRETRKANEIDWEQRRYEIAKSMLPVVRSNSSGIMSIKQVAGLAVDYADALIEELKGGNRETEESLQSR</sequence>
<protein>
    <submittedName>
        <fullName evidence="1">Uncharacterized protein</fullName>
    </submittedName>
</protein>
<name>A0A3E4JHP1_PHOVU</name>
<gene>
    <name evidence="1" type="ORF">DXD46_15415</name>
</gene>
<organism evidence="1 2">
    <name type="scientific">Phocaeicola vulgatus</name>
    <name type="common">Bacteroides vulgatus</name>
    <dbReference type="NCBI Taxonomy" id="821"/>
    <lineage>
        <taxon>Bacteria</taxon>
        <taxon>Pseudomonadati</taxon>
        <taxon>Bacteroidota</taxon>
        <taxon>Bacteroidia</taxon>
        <taxon>Bacteroidales</taxon>
        <taxon>Bacteroidaceae</taxon>
        <taxon>Phocaeicola</taxon>
    </lineage>
</organism>
<proteinExistence type="predicted"/>
<evidence type="ECO:0000313" key="2">
    <source>
        <dbReference type="Proteomes" id="UP000260640"/>
    </source>
</evidence>